<dbReference type="EMBL" id="CABQ01000199">
    <property type="protein sequence ID" value="CBI08261.1"/>
    <property type="molecule type" value="Genomic_DNA"/>
</dbReference>
<feature type="coiled-coil region" evidence="1">
    <location>
        <begin position="12"/>
        <end position="50"/>
    </location>
</feature>
<dbReference type="AlphaFoldDB" id="E6QLZ0"/>
<name>E6QLZ0_9ZZZZ</name>
<evidence type="ECO:0000313" key="2">
    <source>
        <dbReference type="EMBL" id="CBI08261.1"/>
    </source>
</evidence>
<sequence length="118" mass="13493">MTEQTAKRTHRRRTIDERLAEIDNEVAEAKAKLEVQLRAFEERKKKLTESPAKRKLDAEERKRFDRVVTTLVPGWTDRHMLGAIARAKNEDMDTLLAEGTALMDAHGKGRGGRRRKAG</sequence>
<reference evidence="2" key="1">
    <citation type="submission" date="2009-10" db="EMBL/GenBank/DDBJ databases">
        <title>Diversity of trophic interactions inside an arsenic-rich microbial ecosystem.</title>
        <authorList>
            <person name="Bertin P.N."/>
            <person name="Heinrich-Salmeron A."/>
            <person name="Pelletier E."/>
            <person name="Goulhen-Chollet F."/>
            <person name="Arsene-Ploetze F."/>
            <person name="Gallien S."/>
            <person name="Calteau A."/>
            <person name="Vallenet D."/>
            <person name="Casiot C."/>
            <person name="Chane-Woon-Ming B."/>
            <person name="Giloteaux L."/>
            <person name="Barakat M."/>
            <person name="Bonnefoy V."/>
            <person name="Bruneel O."/>
            <person name="Chandler M."/>
            <person name="Cleiss J."/>
            <person name="Duran R."/>
            <person name="Elbaz-Poulichet F."/>
            <person name="Fonknechten N."/>
            <person name="Lauga B."/>
            <person name="Mornico D."/>
            <person name="Ortet P."/>
            <person name="Schaeffer C."/>
            <person name="Siguier P."/>
            <person name="Alexander Thil Smith A."/>
            <person name="Van Dorsselaer A."/>
            <person name="Weissenbach J."/>
            <person name="Medigue C."/>
            <person name="Le Paslier D."/>
        </authorList>
    </citation>
    <scope>NUCLEOTIDE SEQUENCE</scope>
</reference>
<protein>
    <submittedName>
        <fullName evidence="2">Uncharacterized protein</fullName>
    </submittedName>
</protein>
<evidence type="ECO:0000256" key="1">
    <source>
        <dbReference type="SAM" id="Coils"/>
    </source>
</evidence>
<keyword evidence="1" id="KW-0175">Coiled coil</keyword>
<gene>
    <name evidence="2" type="ORF">CARN6_1712</name>
</gene>
<proteinExistence type="predicted"/>
<organism evidence="2">
    <name type="scientific">mine drainage metagenome</name>
    <dbReference type="NCBI Taxonomy" id="410659"/>
    <lineage>
        <taxon>unclassified sequences</taxon>
        <taxon>metagenomes</taxon>
        <taxon>ecological metagenomes</taxon>
    </lineage>
</organism>
<comment type="caution">
    <text evidence="2">The sequence shown here is derived from an EMBL/GenBank/DDBJ whole genome shotgun (WGS) entry which is preliminary data.</text>
</comment>
<accession>E6QLZ0</accession>